<dbReference type="SMART" id="SM00382">
    <property type="entry name" value="AAA"/>
    <property type="match status" value="1"/>
</dbReference>
<dbReference type="GO" id="GO:0090374">
    <property type="term" value="P:oligopeptide export from mitochondrion"/>
    <property type="evidence" value="ECO:0007669"/>
    <property type="project" value="TreeGrafter"/>
</dbReference>
<proteinExistence type="inferred from homology"/>
<dbReference type="InterPro" id="IPR039421">
    <property type="entry name" value="Type_1_exporter"/>
</dbReference>
<keyword evidence="7 8" id="KW-0472">Membrane</keyword>
<dbReference type="PANTHER" id="PTHR43394">
    <property type="entry name" value="ATP-DEPENDENT PERMEASE MDL1, MITOCHONDRIAL"/>
    <property type="match status" value="1"/>
</dbReference>
<dbReference type="PROSITE" id="PS00211">
    <property type="entry name" value="ABC_TRANSPORTER_1"/>
    <property type="match status" value="1"/>
</dbReference>
<evidence type="ECO:0000313" key="11">
    <source>
        <dbReference type="EMBL" id="TXF91414.1"/>
    </source>
</evidence>
<evidence type="ECO:0000313" key="12">
    <source>
        <dbReference type="Proteomes" id="UP000321907"/>
    </source>
</evidence>
<dbReference type="Gene3D" id="3.40.50.300">
    <property type="entry name" value="P-loop containing nucleotide triphosphate hydrolases"/>
    <property type="match status" value="1"/>
</dbReference>
<dbReference type="RefSeq" id="WP_147928954.1">
    <property type="nucleotide sequence ID" value="NZ_VOXD01000002.1"/>
</dbReference>
<dbReference type="Proteomes" id="UP000321907">
    <property type="component" value="Unassembled WGS sequence"/>
</dbReference>
<feature type="transmembrane region" description="Helical" evidence="8">
    <location>
        <begin position="79"/>
        <end position="98"/>
    </location>
</feature>
<dbReference type="CDD" id="cd18576">
    <property type="entry name" value="ABC_6TM_bac_exporter_ABCB8_10_like"/>
    <property type="match status" value="1"/>
</dbReference>
<dbReference type="Gene3D" id="1.20.1560.10">
    <property type="entry name" value="ABC transporter type 1, transmembrane domain"/>
    <property type="match status" value="1"/>
</dbReference>
<dbReference type="AlphaFoldDB" id="A0A5C7FMR3"/>
<dbReference type="CDD" id="cd03249">
    <property type="entry name" value="ABC_MTABC3_MDL1_MDL2"/>
    <property type="match status" value="1"/>
</dbReference>
<feature type="domain" description="ABC transporter" evidence="9">
    <location>
        <begin position="368"/>
        <end position="604"/>
    </location>
</feature>
<evidence type="ECO:0000259" key="9">
    <source>
        <dbReference type="PROSITE" id="PS50893"/>
    </source>
</evidence>
<reference evidence="11 12" key="1">
    <citation type="submission" date="2019-08" db="EMBL/GenBank/DDBJ databases">
        <title>Lewinella sp. strain SSH13 Genome sequencing and assembly.</title>
        <authorList>
            <person name="Kim I."/>
        </authorList>
    </citation>
    <scope>NUCLEOTIDE SEQUENCE [LARGE SCALE GENOMIC DNA]</scope>
    <source>
        <strain evidence="11 12">SSH13</strain>
    </source>
</reference>
<keyword evidence="3 8" id="KW-0812">Transmembrane</keyword>
<feature type="transmembrane region" description="Helical" evidence="8">
    <location>
        <begin position="158"/>
        <end position="176"/>
    </location>
</feature>
<comment type="subcellular location">
    <subcellularLocation>
        <location evidence="1">Cell membrane</location>
        <topology evidence="1">Multi-pass membrane protein</topology>
    </subcellularLocation>
</comment>
<protein>
    <submittedName>
        <fullName evidence="11">ATP-binding cassette domain-containing protein</fullName>
    </submittedName>
</protein>
<dbReference type="InterPro" id="IPR003439">
    <property type="entry name" value="ABC_transporter-like_ATP-bd"/>
</dbReference>
<evidence type="ECO:0000256" key="8">
    <source>
        <dbReference type="SAM" id="Phobius"/>
    </source>
</evidence>
<dbReference type="InterPro" id="IPR011527">
    <property type="entry name" value="ABC1_TM_dom"/>
</dbReference>
<evidence type="ECO:0000256" key="7">
    <source>
        <dbReference type="ARBA" id="ARBA00023136"/>
    </source>
</evidence>
<evidence type="ECO:0000256" key="4">
    <source>
        <dbReference type="ARBA" id="ARBA00022741"/>
    </source>
</evidence>
<feature type="transmembrane region" description="Helical" evidence="8">
    <location>
        <begin position="296"/>
        <end position="317"/>
    </location>
</feature>
<comment type="caution">
    <text evidence="11">The sequence shown here is derived from an EMBL/GenBank/DDBJ whole genome shotgun (WGS) entry which is preliminary data.</text>
</comment>
<keyword evidence="12" id="KW-1185">Reference proteome</keyword>
<feature type="domain" description="ABC transmembrane type-1" evidence="10">
    <location>
        <begin position="39"/>
        <end position="322"/>
    </location>
</feature>
<dbReference type="GO" id="GO:0015421">
    <property type="term" value="F:ABC-type oligopeptide transporter activity"/>
    <property type="evidence" value="ECO:0007669"/>
    <property type="project" value="TreeGrafter"/>
</dbReference>
<comment type="similarity">
    <text evidence="2">Belongs to the ABC transporter superfamily. ABCB family. Multidrug resistance exporter (TC 3.A.1.201) subfamily.</text>
</comment>
<dbReference type="Pfam" id="PF00664">
    <property type="entry name" value="ABC_membrane"/>
    <property type="match status" value="1"/>
</dbReference>
<evidence type="ECO:0000256" key="5">
    <source>
        <dbReference type="ARBA" id="ARBA00022840"/>
    </source>
</evidence>
<organism evidence="11 12">
    <name type="scientific">Neolewinella aurantiaca</name>
    <dbReference type="NCBI Taxonomy" id="2602767"/>
    <lineage>
        <taxon>Bacteria</taxon>
        <taxon>Pseudomonadati</taxon>
        <taxon>Bacteroidota</taxon>
        <taxon>Saprospiria</taxon>
        <taxon>Saprospirales</taxon>
        <taxon>Lewinellaceae</taxon>
        <taxon>Neolewinella</taxon>
    </lineage>
</organism>
<name>A0A5C7FMR3_9BACT</name>
<dbReference type="PROSITE" id="PS50929">
    <property type="entry name" value="ABC_TM1F"/>
    <property type="match status" value="1"/>
</dbReference>
<evidence type="ECO:0000256" key="6">
    <source>
        <dbReference type="ARBA" id="ARBA00022989"/>
    </source>
</evidence>
<feature type="transmembrane region" description="Helical" evidence="8">
    <location>
        <begin position="182"/>
        <end position="201"/>
    </location>
</feature>
<dbReference type="SUPFAM" id="SSF52540">
    <property type="entry name" value="P-loop containing nucleoside triphosphate hydrolases"/>
    <property type="match status" value="1"/>
</dbReference>
<dbReference type="EMBL" id="VOXD01000002">
    <property type="protein sequence ID" value="TXF91414.1"/>
    <property type="molecule type" value="Genomic_DNA"/>
</dbReference>
<evidence type="ECO:0000259" key="10">
    <source>
        <dbReference type="PROSITE" id="PS50929"/>
    </source>
</evidence>
<dbReference type="InterPro" id="IPR036640">
    <property type="entry name" value="ABC1_TM_sf"/>
</dbReference>
<dbReference type="GO" id="GO:0016887">
    <property type="term" value="F:ATP hydrolysis activity"/>
    <property type="evidence" value="ECO:0007669"/>
    <property type="project" value="InterPro"/>
</dbReference>
<dbReference type="PROSITE" id="PS50893">
    <property type="entry name" value="ABC_TRANSPORTER_2"/>
    <property type="match status" value="1"/>
</dbReference>
<evidence type="ECO:0000256" key="1">
    <source>
        <dbReference type="ARBA" id="ARBA00004651"/>
    </source>
</evidence>
<keyword evidence="4" id="KW-0547">Nucleotide-binding</keyword>
<evidence type="ECO:0000256" key="2">
    <source>
        <dbReference type="ARBA" id="ARBA00007577"/>
    </source>
</evidence>
<dbReference type="OrthoDB" id="9769115at2"/>
<feature type="transmembrane region" description="Helical" evidence="8">
    <location>
        <begin position="261"/>
        <end position="284"/>
    </location>
</feature>
<keyword evidence="5 11" id="KW-0067">ATP-binding</keyword>
<dbReference type="FunFam" id="3.40.50.300:FF:000251">
    <property type="entry name" value="ABC transporter B family member 19"/>
    <property type="match status" value="1"/>
</dbReference>
<dbReference type="GO" id="GO:0005524">
    <property type="term" value="F:ATP binding"/>
    <property type="evidence" value="ECO:0007669"/>
    <property type="project" value="UniProtKB-KW"/>
</dbReference>
<dbReference type="InterPro" id="IPR003593">
    <property type="entry name" value="AAA+_ATPase"/>
</dbReference>
<dbReference type="GO" id="GO:0005886">
    <property type="term" value="C:plasma membrane"/>
    <property type="evidence" value="ECO:0007669"/>
    <property type="project" value="UniProtKB-SubCell"/>
</dbReference>
<dbReference type="InterPro" id="IPR017871">
    <property type="entry name" value="ABC_transporter-like_CS"/>
</dbReference>
<dbReference type="Pfam" id="PF00005">
    <property type="entry name" value="ABC_tran"/>
    <property type="match status" value="1"/>
</dbReference>
<dbReference type="InterPro" id="IPR027417">
    <property type="entry name" value="P-loop_NTPase"/>
</dbReference>
<dbReference type="SUPFAM" id="SSF90123">
    <property type="entry name" value="ABC transporter transmembrane region"/>
    <property type="match status" value="1"/>
</dbReference>
<evidence type="ECO:0000256" key="3">
    <source>
        <dbReference type="ARBA" id="ARBA00022692"/>
    </source>
</evidence>
<keyword evidence="6 8" id="KW-1133">Transmembrane helix</keyword>
<sequence length="610" mass="67536">MAKTTDKTDRPDSGRTQKEKFNRSLRIFDYVWLYRWKFILSFIILAISSLVFLVLLQLPGEALNVISGKGKYDLTVTEIFTLLAVLLIIQAPLSFLRVRLQAEVSEKAMASLRKDLYGKILHLQIPFFERTRVGEITSRITNDITQIQGIFSLTLAEFLRQLIILTGAIIFILWTMTKLALVSLAIFPVVVVAAMFFGKYVRKMTKARQEQLAASNVIVEESLSSITTVKAYTNEEFERSRYGQSIDETVRISLKTASARGLFSSFIVTVMFGSLFYIIYRAVLLVQAGSLPEGDLFSFVIFTALIGGSIASLGNFYGEIVSALGASDRVVDILDSEETEGANAGAMEVETRSSSVSNSSTAKIEGNIHYSNVHFNYPTRPDIQVLKGIDLTIKPGEKIALVGASGSGKSTIMKLLLRFYPISDGSITVDGKNVEDYDLHHFRDNLALVPQEVLLFGGSIRENIAYGALNATEEAIREAARQANALEFIEKFPEGFDTIVGDRGIQLSGGQRQRVAIARAILKNPAILLLDEATSSLDAESERVVQEALDRLMEGRTSIIIAHRLATIREVDRIYVIENGRIVEQGTHDELNAVTDGAYSALARLQFQLD</sequence>
<dbReference type="PANTHER" id="PTHR43394:SF1">
    <property type="entry name" value="ATP-BINDING CASSETTE SUB-FAMILY B MEMBER 10, MITOCHONDRIAL"/>
    <property type="match status" value="1"/>
</dbReference>
<accession>A0A5C7FMR3</accession>
<gene>
    <name evidence="11" type="ORF">FUA23_01580</name>
</gene>
<feature type="transmembrane region" description="Helical" evidence="8">
    <location>
        <begin position="38"/>
        <end position="59"/>
    </location>
</feature>